<keyword evidence="2" id="KW-0378">Hydrolase</keyword>
<gene>
    <name evidence="2" type="primary">166</name>
    <name evidence="2" type="ORF">SEA_SIXAMA_166</name>
</gene>
<dbReference type="InterPro" id="IPR038726">
    <property type="entry name" value="PDDEXK_AddAB-type"/>
</dbReference>
<evidence type="ECO:0000313" key="2">
    <source>
        <dbReference type="EMBL" id="QGF20316.1"/>
    </source>
</evidence>
<reference evidence="2 3" key="1">
    <citation type="submission" date="2019-09" db="EMBL/GenBank/DDBJ databases">
        <authorList>
            <person name="Christie C.A."/>
            <person name="Diallo A.S."/>
            <person name="Dixon Z."/>
            <person name="McIntosh P.M."/>
            <person name="Murthy K.H."/>
            <person name="Rosen M.G."/>
            <person name="Simpson L.M."/>
            <person name="Koustas K."/>
            <person name="Fogarty M.P."/>
            <person name="Molloy S.D."/>
            <person name="Garlena R.A."/>
            <person name="Russell D.A."/>
            <person name="Pope W.H."/>
            <person name="Jacobs-Sera D."/>
            <person name="Hatfull G.F."/>
        </authorList>
    </citation>
    <scope>NUCLEOTIDE SEQUENCE [LARGE SCALE GENOMIC DNA]</scope>
</reference>
<evidence type="ECO:0000259" key="1">
    <source>
        <dbReference type="Pfam" id="PF12705"/>
    </source>
</evidence>
<dbReference type="Proteomes" id="UP000400849">
    <property type="component" value="Segment"/>
</dbReference>
<feature type="domain" description="PD-(D/E)XK endonuclease-like" evidence="1">
    <location>
        <begin position="30"/>
        <end position="230"/>
    </location>
</feature>
<name>A0A5Q2F852_9CAUD</name>
<protein>
    <submittedName>
        <fullName evidence="2">Cas4 family exonuclease</fullName>
    </submittedName>
</protein>
<dbReference type="EMBL" id="MN484601">
    <property type="protein sequence ID" value="QGF20316.1"/>
    <property type="molecule type" value="Genomic_DNA"/>
</dbReference>
<dbReference type="GeneID" id="77924333"/>
<organism evidence="2 3">
    <name type="scientific">Gordonia phage Sixama</name>
    <dbReference type="NCBI Taxonomy" id="2653271"/>
    <lineage>
        <taxon>Viruses</taxon>
        <taxon>Duplodnaviria</taxon>
        <taxon>Heunggongvirae</taxon>
        <taxon>Uroviricota</taxon>
        <taxon>Caudoviricetes</taxon>
        <taxon>Sixamavirus</taxon>
        <taxon>Sixamavirus sixama</taxon>
    </lineage>
</organism>
<proteinExistence type="predicted"/>
<keyword evidence="2" id="KW-0269">Exonuclease</keyword>
<sequence>MASGSTLTSERNNMQLGLESRIPRIEGGLRVSQSDLAAFKADRREWLLSSYLGLRAKDEPVYGPLRLGTRVHAALERYYGYGHNLVDTYVEIANDEMAKLQESKVVFDVSAWQREAELGRIMLAGYEEWLEETGADEHLEVIGAEEKLSHILEIDGTTVELRGKIDLRAKDTFTGMNLVIDWKTTANMSWLSASAPSSEQLLTYMTLERLTNAHDPEFMLQGARFVMLRKVRRSGTAKPPFYDTIEVHHNQTRLRNYFTQLIGTLSDYVRVVKALDAGIDHRFVAYPNASTHKRWSPYNTVTQMMDDGSDVESMINDLFAQQDPHERYVTSDHSSMLDHLDD</sequence>
<dbReference type="RefSeq" id="YP_010648846.1">
    <property type="nucleotide sequence ID" value="NC_070762.1"/>
</dbReference>
<dbReference type="GO" id="GO:0004527">
    <property type="term" value="F:exonuclease activity"/>
    <property type="evidence" value="ECO:0007669"/>
    <property type="project" value="UniProtKB-KW"/>
</dbReference>
<dbReference type="InterPro" id="IPR011604">
    <property type="entry name" value="PDDEXK-like_dom_sf"/>
</dbReference>
<keyword evidence="3" id="KW-1185">Reference proteome</keyword>
<accession>A0A5Q2F852</accession>
<dbReference type="Pfam" id="PF12705">
    <property type="entry name" value="PDDEXK_1"/>
    <property type="match status" value="1"/>
</dbReference>
<dbReference type="Gene3D" id="3.90.320.10">
    <property type="match status" value="1"/>
</dbReference>
<evidence type="ECO:0000313" key="3">
    <source>
        <dbReference type="Proteomes" id="UP000400849"/>
    </source>
</evidence>
<keyword evidence="2" id="KW-0540">Nuclease</keyword>
<dbReference type="KEGG" id="vg:77924333"/>